<organism evidence="1 2">
    <name type="scientific">Morus notabilis</name>
    <dbReference type="NCBI Taxonomy" id="981085"/>
    <lineage>
        <taxon>Eukaryota</taxon>
        <taxon>Viridiplantae</taxon>
        <taxon>Streptophyta</taxon>
        <taxon>Embryophyta</taxon>
        <taxon>Tracheophyta</taxon>
        <taxon>Spermatophyta</taxon>
        <taxon>Magnoliopsida</taxon>
        <taxon>eudicotyledons</taxon>
        <taxon>Gunneridae</taxon>
        <taxon>Pentapetalae</taxon>
        <taxon>rosids</taxon>
        <taxon>fabids</taxon>
        <taxon>Rosales</taxon>
        <taxon>Moraceae</taxon>
        <taxon>Moreae</taxon>
        <taxon>Morus</taxon>
    </lineage>
</organism>
<sequence length="61" mass="6804">MSSQKIKKYLEPIRGKPPNFLSLFDHVTASCKYQYNEQTGSKIVGARLVLAPMAISDDMSV</sequence>
<accession>W9RM00</accession>
<name>W9RM00_9ROSA</name>
<evidence type="ECO:0000313" key="1">
    <source>
        <dbReference type="EMBL" id="EXB96868.1"/>
    </source>
</evidence>
<evidence type="ECO:0000313" key="2">
    <source>
        <dbReference type="Proteomes" id="UP000030645"/>
    </source>
</evidence>
<gene>
    <name evidence="1" type="ORF">L484_016642</name>
</gene>
<dbReference type="AlphaFoldDB" id="W9RM00"/>
<dbReference type="Proteomes" id="UP000030645">
    <property type="component" value="Unassembled WGS sequence"/>
</dbReference>
<dbReference type="EMBL" id="KE345251">
    <property type="protein sequence ID" value="EXB96868.1"/>
    <property type="molecule type" value="Genomic_DNA"/>
</dbReference>
<reference evidence="2" key="1">
    <citation type="submission" date="2013-01" db="EMBL/GenBank/DDBJ databases">
        <title>Draft Genome Sequence of a Mulberry Tree, Morus notabilis C.K. Schneid.</title>
        <authorList>
            <person name="He N."/>
            <person name="Zhao S."/>
        </authorList>
    </citation>
    <scope>NUCLEOTIDE SEQUENCE</scope>
</reference>
<proteinExistence type="predicted"/>
<keyword evidence="2" id="KW-1185">Reference proteome</keyword>
<protein>
    <submittedName>
        <fullName evidence="1">Uncharacterized protein</fullName>
    </submittedName>
</protein>